<dbReference type="GO" id="GO:0005739">
    <property type="term" value="C:mitochondrion"/>
    <property type="evidence" value="ECO:0007669"/>
    <property type="project" value="TreeGrafter"/>
</dbReference>
<accession>A0A6J8ETQ3</accession>
<dbReference type="GO" id="GO:0006390">
    <property type="term" value="P:mitochondrial transcription"/>
    <property type="evidence" value="ECO:0007669"/>
    <property type="project" value="TreeGrafter"/>
</dbReference>
<dbReference type="Pfam" id="PF02536">
    <property type="entry name" value="mTERF"/>
    <property type="match status" value="1"/>
</dbReference>
<comment type="similarity">
    <text evidence="1">Belongs to the mTERF family.</text>
</comment>
<dbReference type="SMART" id="SM00733">
    <property type="entry name" value="Mterf"/>
    <property type="match status" value="3"/>
</dbReference>
<dbReference type="InterPro" id="IPR003690">
    <property type="entry name" value="MTERF"/>
</dbReference>
<sequence>MGNSPYTRAWLLTFTSNIAQRASPLFTQVLGSSSPRYSLFVLINHQPTASSENNFVKTDILITYLRYGANYMTMSSRSVHYCTTGSIKCLVFHDNSCQSFHMRHCVSEAALTNTTERATKNYEIQIEETIDKIYDYYKSCDIMIVSIGKDRVKDYIQHLIDLKLKIKDIEHLMVTSPKILITEDMCTLTKQFREYGFSPKQLVLILRKFPEILDMNFETFCKNLEIFRKIGFSDDVLMALVVSNPKILLLQQKDVLQRVDELKKLFLSKSVLQLIVKSPLVLSEDINVIHLKYDYVSHEMGASPGQMMRSNLFSQSLDFIKCRHQFLTRAGLYKKVTKDTGEIGKNPSLREILDTSEEIFAKKHGKMTVAEYQTFVKIFEKEMTAGEID</sequence>
<evidence type="ECO:0008006" key="5">
    <source>
        <dbReference type="Google" id="ProtNLM"/>
    </source>
</evidence>
<dbReference type="Gene3D" id="1.25.70.10">
    <property type="entry name" value="Transcription termination factor 3, mitochondrial"/>
    <property type="match status" value="1"/>
</dbReference>
<dbReference type="GO" id="GO:0003676">
    <property type="term" value="F:nucleic acid binding"/>
    <property type="evidence" value="ECO:0007669"/>
    <property type="project" value="InterPro"/>
</dbReference>
<organism evidence="3 4">
    <name type="scientific">Mytilus coruscus</name>
    <name type="common">Sea mussel</name>
    <dbReference type="NCBI Taxonomy" id="42192"/>
    <lineage>
        <taxon>Eukaryota</taxon>
        <taxon>Metazoa</taxon>
        <taxon>Spiralia</taxon>
        <taxon>Lophotrochozoa</taxon>
        <taxon>Mollusca</taxon>
        <taxon>Bivalvia</taxon>
        <taxon>Autobranchia</taxon>
        <taxon>Pteriomorphia</taxon>
        <taxon>Mytilida</taxon>
        <taxon>Mytiloidea</taxon>
        <taxon>Mytilidae</taxon>
        <taxon>Mytilinae</taxon>
        <taxon>Mytilus</taxon>
    </lineage>
</organism>
<dbReference type="PANTHER" id="PTHR13068:SF112">
    <property type="entry name" value="TRANSCRIPTION TERMINATION FACTOR 3, MITOCHONDRIAL"/>
    <property type="match status" value="1"/>
</dbReference>
<evidence type="ECO:0000313" key="4">
    <source>
        <dbReference type="Proteomes" id="UP000507470"/>
    </source>
</evidence>
<dbReference type="Proteomes" id="UP000507470">
    <property type="component" value="Unassembled WGS sequence"/>
</dbReference>
<dbReference type="AlphaFoldDB" id="A0A6J8ETQ3"/>
<dbReference type="GO" id="GO:0061668">
    <property type="term" value="P:mitochondrial ribosome assembly"/>
    <property type="evidence" value="ECO:0007669"/>
    <property type="project" value="TreeGrafter"/>
</dbReference>
<keyword evidence="4" id="KW-1185">Reference proteome</keyword>
<dbReference type="PANTHER" id="PTHR13068">
    <property type="entry name" value="CGI-12 PROTEIN-RELATED"/>
    <property type="match status" value="1"/>
</dbReference>
<name>A0A6J8ETQ3_MYTCO</name>
<dbReference type="OrthoDB" id="9991972at2759"/>
<evidence type="ECO:0000256" key="1">
    <source>
        <dbReference type="ARBA" id="ARBA00007692"/>
    </source>
</evidence>
<evidence type="ECO:0000256" key="2">
    <source>
        <dbReference type="ARBA" id="ARBA00022946"/>
    </source>
</evidence>
<proteinExistence type="inferred from homology"/>
<dbReference type="InterPro" id="IPR038538">
    <property type="entry name" value="MTERF_sf"/>
</dbReference>
<dbReference type="EMBL" id="CACVKT020009702">
    <property type="protein sequence ID" value="CAC5422885.1"/>
    <property type="molecule type" value="Genomic_DNA"/>
</dbReference>
<reference evidence="3 4" key="1">
    <citation type="submission" date="2020-06" db="EMBL/GenBank/DDBJ databases">
        <authorList>
            <person name="Li R."/>
            <person name="Bekaert M."/>
        </authorList>
    </citation>
    <scope>NUCLEOTIDE SEQUENCE [LARGE SCALE GENOMIC DNA]</scope>
    <source>
        <strain evidence="4">wild</strain>
    </source>
</reference>
<keyword evidence="2" id="KW-0809">Transit peptide</keyword>
<gene>
    <name evidence="3" type="ORF">MCOR_54905</name>
</gene>
<protein>
    <recommendedName>
        <fullName evidence="5">mTERF</fullName>
    </recommendedName>
</protein>
<evidence type="ECO:0000313" key="3">
    <source>
        <dbReference type="EMBL" id="CAC5422885.1"/>
    </source>
</evidence>